<feature type="compositionally biased region" description="Low complexity" evidence="7">
    <location>
        <begin position="714"/>
        <end position="742"/>
    </location>
</feature>
<gene>
    <name evidence="9" type="ORF">C7M84_024616</name>
</gene>
<reference evidence="9 10" key="2">
    <citation type="submission" date="2019-01" db="EMBL/GenBank/DDBJ databases">
        <title>The decoding of complex shrimp genome reveals the adaptation for benthos swimmer, frequently molting mechanism and breeding impact on genome.</title>
        <authorList>
            <person name="Sun Y."/>
            <person name="Gao Y."/>
            <person name="Yu Y."/>
        </authorList>
    </citation>
    <scope>NUCLEOTIDE SEQUENCE [LARGE SCALE GENOMIC DNA]</scope>
    <source>
        <tissue evidence="9">Muscle</tissue>
    </source>
</reference>
<proteinExistence type="predicted"/>
<feature type="compositionally biased region" description="Basic and acidic residues" evidence="7">
    <location>
        <begin position="273"/>
        <end position="288"/>
    </location>
</feature>
<dbReference type="PANTHER" id="PTHR13161">
    <property type="entry name" value="SPLICING FACTOR SUPPRESSOR OF WHITE APRICOT"/>
    <property type="match status" value="1"/>
</dbReference>
<dbReference type="Proteomes" id="UP000283509">
    <property type="component" value="Unassembled WGS sequence"/>
</dbReference>
<dbReference type="InterPro" id="IPR040397">
    <property type="entry name" value="SWAP"/>
</dbReference>
<dbReference type="InterPro" id="IPR000061">
    <property type="entry name" value="Surp"/>
</dbReference>
<feature type="compositionally biased region" description="Basic and acidic residues" evidence="7">
    <location>
        <begin position="639"/>
        <end position="662"/>
    </location>
</feature>
<evidence type="ECO:0000256" key="3">
    <source>
        <dbReference type="ARBA" id="ARBA00022884"/>
    </source>
</evidence>
<feature type="domain" description="SURP motif" evidence="8">
    <location>
        <begin position="218"/>
        <end position="260"/>
    </location>
</feature>
<dbReference type="SMART" id="SM01141">
    <property type="entry name" value="DRY_EERY"/>
    <property type="match status" value="1"/>
</dbReference>
<reference evidence="9 10" key="1">
    <citation type="submission" date="2018-04" db="EMBL/GenBank/DDBJ databases">
        <authorList>
            <person name="Zhang X."/>
            <person name="Yuan J."/>
            <person name="Li F."/>
            <person name="Xiang J."/>
        </authorList>
    </citation>
    <scope>NUCLEOTIDE SEQUENCE [LARGE SCALE GENOMIC DNA]</scope>
    <source>
        <tissue evidence="9">Muscle</tissue>
    </source>
</reference>
<evidence type="ECO:0000256" key="7">
    <source>
        <dbReference type="SAM" id="MobiDB-lite"/>
    </source>
</evidence>
<feature type="compositionally biased region" description="Acidic residues" evidence="7">
    <location>
        <begin position="559"/>
        <end position="569"/>
    </location>
</feature>
<sequence>MASEFGRIVWEGRPKDTNNGHEELLVFGYSCKLFRDNEKAQYVDKGEHLIPWMGDSSLMVDRYDVRGALYDLKEAESGEAGDRWEGLTEEERAEEEKCDQERYLALYHDEFQYQEYQDEEAKRLISELGSDTYTYSQVGFSYDGQAVLEGGVALTEEQILEQQGALQQQAELQQQQQQQQEQYTGYFPEADEDTFVPPPDLNVPPGMIVPETVKQNKIIVKTSKFIVTQGGQMEIVIKTKQAGNPMFSFLSFDNPLNAYYKHMVSMIKSGRYRPSEEAESGRNRKESEGSEGQYLHPSLSAGIKPDLAPGTPTAIHKPTADCAYSKLIHKIKEKQKGTVVVEGKDSPAPVLVASSTPVSAASAEVGDPLKKKKLQTDITPVGSPKITSLVDYPSFNQTAEHNSDDDNNDSEMDENERCLSKEMDCRDTEYSSIKWPPPDVQMVIDKMASYIIKNGADFEAMVRSRDDPRFDFMKKDHEFYPYYRCKIRLYNEVYGDIFKEGGEDKSRSGSSEGGAGSSTSKKDKRGNNKQPSTISFSIKSREQEVNLDRHSTFPVESSSTDDEDMEEEERERRRMEREERRRKRKLKEKEERERREREERERREKEEKERLMEKPDESTDASDDNEDVYDIFKYAKNGKSTDAEEPQKPSKLNVESEKKDSDSLSATTTVLEDTHPSANLRESKQERRKKAMFLAQEKVVERRKLSISQHILNSASQSPRSSVTSPRRSTPSRSRSHSVSPGPGIPMPPREAPAPPPPPPPTLSPVQSGHTDMFDPFTYKAGTAEASSALTYKNDRTSALESCIASGTDYIDTSKSTGLQESSVLSDVLQWLSAVDISSRAAVQV</sequence>
<feature type="compositionally biased region" description="Basic and acidic residues" evidence="7">
    <location>
        <begin position="570"/>
        <end position="579"/>
    </location>
</feature>
<evidence type="ECO:0000256" key="1">
    <source>
        <dbReference type="ARBA" id="ARBA00022664"/>
    </source>
</evidence>
<accession>A0A3R7MHY1</accession>
<feature type="compositionally biased region" description="Polar residues" evidence="7">
    <location>
        <begin position="528"/>
        <end position="538"/>
    </location>
</feature>
<evidence type="ECO:0000256" key="6">
    <source>
        <dbReference type="ARBA" id="ARBA00023187"/>
    </source>
</evidence>
<keyword evidence="5" id="KW-0804">Transcription</keyword>
<feature type="region of interest" description="Disordered" evidence="7">
    <location>
        <begin position="709"/>
        <end position="777"/>
    </location>
</feature>
<dbReference type="InterPro" id="IPR035967">
    <property type="entry name" value="SWAP/Surp_sf"/>
</dbReference>
<dbReference type="PANTHER" id="PTHR13161:SF15">
    <property type="entry name" value="SPLICING FACTOR, SUPPRESSOR OF WHITE-APRICOT HOMOLOG"/>
    <property type="match status" value="1"/>
</dbReference>
<dbReference type="InterPro" id="IPR019147">
    <property type="entry name" value="SWAP_N_domain"/>
</dbReference>
<keyword evidence="10" id="KW-1185">Reference proteome</keyword>
<feature type="compositionally biased region" description="Basic and acidic residues" evidence="7">
    <location>
        <begin position="587"/>
        <end position="617"/>
    </location>
</feature>
<dbReference type="EMBL" id="QCYY01000857">
    <property type="protein sequence ID" value="ROT82221.1"/>
    <property type="molecule type" value="Genomic_DNA"/>
</dbReference>
<evidence type="ECO:0000313" key="9">
    <source>
        <dbReference type="EMBL" id="ROT82221.1"/>
    </source>
</evidence>
<keyword evidence="4" id="KW-0805">Transcription regulation</keyword>
<dbReference type="Pfam" id="PF09750">
    <property type="entry name" value="DRY_EERY"/>
    <property type="match status" value="1"/>
</dbReference>
<dbReference type="SUPFAM" id="SSF109905">
    <property type="entry name" value="Surp module (SWAP domain)"/>
    <property type="match status" value="2"/>
</dbReference>
<evidence type="ECO:0000259" key="8">
    <source>
        <dbReference type="PROSITE" id="PS50128"/>
    </source>
</evidence>
<organism evidence="9 10">
    <name type="scientific">Penaeus vannamei</name>
    <name type="common">Whiteleg shrimp</name>
    <name type="synonym">Litopenaeus vannamei</name>
    <dbReference type="NCBI Taxonomy" id="6689"/>
    <lineage>
        <taxon>Eukaryota</taxon>
        <taxon>Metazoa</taxon>
        <taxon>Ecdysozoa</taxon>
        <taxon>Arthropoda</taxon>
        <taxon>Crustacea</taxon>
        <taxon>Multicrustacea</taxon>
        <taxon>Malacostraca</taxon>
        <taxon>Eumalacostraca</taxon>
        <taxon>Eucarida</taxon>
        <taxon>Decapoda</taxon>
        <taxon>Dendrobranchiata</taxon>
        <taxon>Penaeoidea</taxon>
        <taxon>Penaeidae</taxon>
        <taxon>Penaeus</taxon>
    </lineage>
</organism>
<feature type="compositionally biased region" description="Pro residues" evidence="7">
    <location>
        <begin position="743"/>
        <end position="763"/>
    </location>
</feature>
<evidence type="ECO:0000313" key="10">
    <source>
        <dbReference type="Proteomes" id="UP000283509"/>
    </source>
</evidence>
<feature type="compositionally biased region" description="Acidic residues" evidence="7">
    <location>
        <begin position="403"/>
        <end position="414"/>
    </location>
</feature>
<dbReference type="PROSITE" id="PS50128">
    <property type="entry name" value="SURP"/>
    <property type="match status" value="2"/>
</dbReference>
<feature type="compositionally biased region" description="Basic and acidic residues" evidence="7">
    <location>
        <begin position="539"/>
        <end position="551"/>
    </location>
</feature>
<dbReference type="Pfam" id="PF01805">
    <property type="entry name" value="Surp"/>
    <property type="match status" value="2"/>
</dbReference>
<feature type="compositionally biased region" description="Acidic residues" evidence="7">
    <location>
        <begin position="618"/>
        <end position="629"/>
    </location>
</feature>
<keyword evidence="1" id="KW-0507">mRNA processing</keyword>
<keyword evidence="3" id="KW-0694">RNA-binding</keyword>
<feature type="region of interest" description="Disordered" evidence="7">
    <location>
        <begin position="501"/>
        <end position="689"/>
    </location>
</feature>
<comment type="caution">
    <text evidence="9">The sequence shown here is derived from an EMBL/GenBank/DDBJ whole genome shotgun (WGS) entry which is preliminary data.</text>
</comment>
<feature type="region of interest" description="Disordered" evidence="7">
    <location>
        <begin position="396"/>
        <end position="423"/>
    </location>
</feature>
<dbReference type="AlphaFoldDB" id="A0A3R7MHY1"/>
<evidence type="ECO:0000256" key="2">
    <source>
        <dbReference type="ARBA" id="ARBA00022737"/>
    </source>
</evidence>
<keyword evidence="2" id="KW-0677">Repeat</keyword>
<dbReference type="GO" id="GO:0003723">
    <property type="term" value="F:RNA binding"/>
    <property type="evidence" value="ECO:0007669"/>
    <property type="project" value="UniProtKB-KW"/>
</dbReference>
<evidence type="ECO:0000256" key="5">
    <source>
        <dbReference type="ARBA" id="ARBA00023163"/>
    </source>
</evidence>
<keyword evidence="6" id="KW-0508">mRNA splicing</keyword>
<evidence type="ECO:0000256" key="4">
    <source>
        <dbReference type="ARBA" id="ARBA00023015"/>
    </source>
</evidence>
<dbReference type="SMART" id="SM00648">
    <property type="entry name" value="SWAP"/>
    <property type="match status" value="2"/>
</dbReference>
<protein>
    <recommendedName>
        <fullName evidence="8">SURP motif domain-containing protein</fullName>
    </recommendedName>
</protein>
<name>A0A3R7MHY1_PENVA</name>
<feature type="domain" description="SURP motif" evidence="8">
    <location>
        <begin position="443"/>
        <end position="483"/>
    </location>
</feature>
<dbReference type="Gene3D" id="1.10.10.790">
    <property type="entry name" value="Surp module"/>
    <property type="match status" value="2"/>
</dbReference>
<dbReference type="GO" id="GO:0000395">
    <property type="term" value="P:mRNA 5'-splice site recognition"/>
    <property type="evidence" value="ECO:0007669"/>
    <property type="project" value="TreeGrafter"/>
</dbReference>
<feature type="region of interest" description="Disordered" evidence="7">
    <location>
        <begin position="272"/>
        <end position="307"/>
    </location>
</feature>